<dbReference type="AlphaFoldDB" id="A0A3N4KMF1"/>
<evidence type="ECO:0000256" key="4">
    <source>
        <dbReference type="ARBA" id="ARBA00022989"/>
    </source>
</evidence>
<dbReference type="STRING" id="1392247.A0A3N4KMF1"/>
<keyword evidence="11" id="KW-1185">Reference proteome</keyword>
<dbReference type="GO" id="GO:0006888">
    <property type="term" value="P:endoplasmic reticulum to Golgi vesicle-mediated transport"/>
    <property type="evidence" value="ECO:0007669"/>
    <property type="project" value="TreeGrafter"/>
</dbReference>
<feature type="signal peptide" evidence="8">
    <location>
        <begin position="1"/>
        <end position="33"/>
    </location>
</feature>
<dbReference type="Gene3D" id="2.60.120.200">
    <property type="match status" value="1"/>
</dbReference>
<evidence type="ECO:0000256" key="5">
    <source>
        <dbReference type="ARBA" id="ARBA00023136"/>
    </source>
</evidence>
<evidence type="ECO:0000256" key="7">
    <source>
        <dbReference type="SAM" id="Phobius"/>
    </source>
</evidence>
<dbReference type="EMBL" id="ML119133">
    <property type="protein sequence ID" value="RPB11744.1"/>
    <property type="molecule type" value="Genomic_DNA"/>
</dbReference>
<dbReference type="GO" id="GO:0000139">
    <property type="term" value="C:Golgi membrane"/>
    <property type="evidence" value="ECO:0007669"/>
    <property type="project" value="TreeGrafter"/>
</dbReference>
<dbReference type="Pfam" id="PF03388">
    <property type="entry name" value="Lectin_leg-like"/>
    <property type="match status" value="1"/>
</dbReference>
<evidence type="ECO:0000256" key="2">
    <source>
        <dbReference type="ARBA" id="ARBA00022692"/>
    </source>
</evidence>
<evidence type="ECO:0000259" key="9">
    <source>
        <dbReference type="PROSITE" id="PS51328"/>
    </source>
</evidence>
<evidence type="ECO:0000256" key="1">
    <source>
        <dbReference type="ARBA" id="ARBA00004479"/>
    </source>
</evidence>
<gene>
    <name evidence="10" type="ORF">P167DRAFT_546046</name>
</gene>
<dbReference type="GO" id="GO:0005793">
    <property type="term" value="C:endoplasmic reticulum-Golgi intermediate compartment"/>
    <property type="evidence" value="ECO:0007669"/>
    <property type="project" value="TreeGrafter"/>
</dbReference>
<reference evidence="10 11" key="1">
    <citation type="journal article" date="2018" name="Nat. Ecol. Evol.">
        <title>Pezizomycetes genomes reveal the molecular basis of ectomycorrhizal truffle lifestyle.</title>
        <authorList>
            <person name="Murat C."/>
            <person name="Payen T."/>
            <person name="Noel B."/>
            <person name="Kuo A."/>
            <person name="Morin E."/>
            <person name="Chen J."/>
            <person name="Kohler A."/>
            <person name="Krizsan K."/>
            <person name="Balestrini R."/>
            <person name="Da Silva C."/>
            <person name="Montanini B."/>
            <person name="Hainaut M."/>
            <person name="Levati E."/>
            <person name="Barry K.W."/>
            <person name="Belfiori B."/>
            <person name="Cichocki N."/>
            <person name="Clum A."/>
            <person name="Dockter R.B."/>
            <person name="Fauchery L."/>
            <person name="Guy J."/>
            <person name="Iotti M."/>
            <person name="Le Tacon F."/>
            <person name="Lindquist E.A."/>
            <person name="Lipzen A."/>
            <person name="Malagnac F."/>
            <person name="Mello A."/>
            <person name="Molinier V."/>
            <person name="Miyauchi S."/>
            <person name="Poulain J."/>
            <person name="Riccioni C."/>
            <person name="Rubini A."/>
            <person name="Sitrit Y."/>
            <person name="Splivallo R."/>
            <person name="Traeger S."/>
            <person name="Wang M."/>
            <person name="Zifcakova L."/>
            <person name="Wipf D."/>
            <person name="Zambonelli A."/>
            <person name="Paolocci F."/>
            <person name="Nowrousian M."/>
            <person name="Ottonello S."/>
            <person name="Baldrian P."/>
            <person name="Spatafora J.W."/>
            <person name="Henrissat B."/>
            <person name="Nagy L.G."/>
            <person name="Aury J.M."/>
            <person name="Wincker P."/>
            <person name="Grigoriev I.V."/>
            <person name="Bonfante P."/>
            <person name="Martin F.M."/>
        </authorList>
    </citation>
    <scope>NUCLEOTIDE SEQUENCE [LARGE SCALE GENOMIC DNA]</scope>
    <source>
        <strain evidence="10 11">CCBAS932</strain>
    </source>
</reference>
<sequence length="487" mass="54669">MRTSLSRSGLLKSFNAIARVLLVLAPAHSFAQADRNYEYDAEYSIGLIHPFSQDRHTIRGYQIFGDPQILSDRLVLTPPSPGNQRVGLYTQKPNPYKEWSVDIDFRTSGGERPGGSFHFWYTAGGASGKGGLESVYTSKPFDGLALVVDSYGGSGSVRGYLNDGQTDYSIHHHVPSLAFGHCDINYRNRGVLTSLKVVQGPKTFKVEVDGNLCFETEKVHKRGFPLLWHTILLTVFVIQVKLPSSYHFGVSALTSDTPDSFELFSILVASPEQRGDASGTQQQDIGDNEQINRESSQQNAQNDAPRAHGRTPHEQDFEEYIPEFQDTSAEMYKTPEQQFQDLHDRLQGMTHHMAAIQSQIGMLYDRLDALTHRHDDMRSEMRGTRVPRSQIDNMETKINVIENLAVQIGNAITHKDYSHQFDALQRTLREHHSNLLYTVPDTVTQALSTSGSRLGTYIAILIAFQAFIVAGYVVYKRRRAGSPKKYL</sequence>
<proteinExistence type="predicted"/>
<dbReference type="InterPro" id="IPR005052">
    <property type="entry name" value="Lectin_leg"/>
</dbReference>
<evidence type="ECO:0000256" key="6">
    <source>
        <dbReference type="SAM" id="MobiDB-lite"/>
    </source>
</evidence>
<dbReference type="SUPFAM" id="SSF49899">
    <property type="entry name" value="Concanavalin A-like lectins/glucanases"/>
    <property type="match status" value="1"/>
</dbReference>
<feature type="region of interest" description="Disordered" evidence="6">
    <location>
        <begin position="272"/>
        <end position="315"/>
    </location>
</feature>
<protein>
    <submittedName>
        <fullName evidence="10">Concanavalin A-like lectin/glucanase</fullName>
    </submittedName>
</protein>
<dbReference type="FunCoup" id="A0A3N4KMF1">
    <property type="interactions" value="146"/>
</dbReference>
<evidence type="ECO:0000313" key="10">
    <source>
        <dbReference type="EMBL" id="RPB11744.1"/>
    </source>
</evidence>
<name>A0A3N4KMF1_9PEZI</name>
<dbReference type="OrthoDB" id="10265193at2759"/>
<dbReference type="PANTHER" id="PTHR12223">
    <property type="entry name" value="VESICULAR MANNOSE-BINDING LECTIN"/>
    <property type="match status" value="1"/>
</dbReference>
<evidence type="ECO:0000313" key="11">
    <source>
        <dbReference type="Proteomes" id="UP000277580"/>
    </source>
</evidence>
<feature type="compositionally biased region" description="Polar residues" evidence="6">
    <location>
        <begin position="293"/>
        <end position="302"/>
    </location>
</feature>
<dbReference type="InterPro" id="IPR013320">
    <property type="entry name" value="ConA-like_dom_sf"/>
</dbReference>
<keyword evidence="5 7" id="KW-0472">Membrane</keyword>
<feature type="transmembrane region" description="Helical" evidence="7">
    <location>
        <begin position="454"/>
        <end position="475"/>
    </location>
</feature>
<keyword evidence="4 7" id="KW-1133">Transmembrane helix</keyword>
<dbReference type="InterPro" id="IPR051136">
    <property type="entry name" value="Intracellular_Lectin-GPT"/>
</dbReference>
<evidence type="ECO:0000256" key="3">
    <source>
        <dbReference type="ARBA" id="ARBA00022729"/>
    </source>
</evidence>
<dbReference type="InParanoid" id="A0A3N4KMF1"/>
<dbReference type="PANTHER" id="PTHR12223:SF28">
    <property type="entry name" value="LECTIN, MANNOSE BINDING 1 LIKE"/>
    <property type="match status" value="1"/>
</dbReference>
<keyword evidence="2 7" id="KW-0812">Transmembrane</keyword>
<feature type="domain" description="L-type lectin-like" evidence="9">
    <location>
        <begin position="39"/>
        <end position="271"/>
    </location>
</feature>
<organism evidence="10 11">
    <name type="scientific">Morchella conica CCBAS932</name>
    <dbReference type="NCBI Taxonomy" id="1392247"/>
    <lineage>
        <taxon>Eukaryota</taxon>
        <taxon>Fungi</taxon>
        <taxon>Dikarya</taxon>
        <taxon>Ascomycota</taxon>
        <taxon>Pezizomycotina</taxon>
        <taxon>Pezizomycetes</taxon>
        <taxon>Pezizales</taxon>
        <taxon>Morchellaceae</taxon>
        <taxon>Morchella</taxon>
    </lineage>
</organism>
<dbReference type="GO" id="GO:0005537">
    <property type="term" value="F:D-mannose binding"/>
    <property type="evidence" value="ECO:0007669"/>
    <property type="project" value="TreeGrafter"/>
</dbReference>
<dbReference type="Proteomes" id="UP000277580">
    <property type="component" value="Unassembled WGS sequence"/>
</dbReference>
<comment type="subcellular location">
    <subcellularLocation>
        <location evidence="1">Membrane</location>
        <topology evidence="1">Single-pass type I membrane protein</topology>
    </subcellularLocation>
</comment>
<keyword evidence="10" id="KW-0430">Lectin</keyword>
<dbReference type="GO" id="GO:0005789">
    <property type="term" value="C:endoplasmic reticulum membrane"/>
    <property type="evidence" value="ECO:0007669"/>
    <property type="project" value="TreeGrafter"/>
</dbReference>
<dbReference type="GO" id="GO:0030134">
    <property type="term" value="C:COPII-coated ER to Golgi transport vesicle"/>
    <property type="evidence" value="ECO:0007669"/>
    <property type="project" value="TreeGrafter"/>
</dbReference>
<accession>A0A3N4KMF1</accession>
<feature type="chain" id="PRO_5018163765" evidence="8">
    <location>
        <begin position="34"/>
        <end position="487"/>
    </location>
</feature>
<dbReference type="SMR" id="A0A3N4KMF1"/>
<dbReference type="PROSITE" id="PS51328">
    <property type="entry name" value="L_LECTIN_LIKE"/>
    <property type="match status" value="1"/>
</dbReference>
<evidence type="ECO:0000256" key="8">
    <source>
        <dbReference type="SAM" id="SignalP"/>
    </source>
</evidence>
<keyword evidence="3 8" id="KW-0732">Signal</keyword>